<dbReference type="Proteomes" id="UP001499895">
    <property type="component" value="Unassembled WGS sequence"/>
</dbReference>
<keyword evidence="10" id="KW-0645">Protease</keyword>
<comment type="caution">
    <text evidence="10">The sequence shown here is derived from an EMBL/GenBank/DDBJ whole genome shotgun (WGS) entry which is preliminary data.</text>
</comment>
<gene>
    <name evidence="10" type="ORF">GCM10009544_35200</name>
</gene>
<keyword evidence="10" id="KW-0378">Hydrolase</keyword>
<feature type="transmembrane region" description="Helical" evidence="8">
    <location>
        <begin position="81"/>
        <end position="98"/>
    </location>
</feature>
<organism evidence="10 11">
    <name type="scientific">Streptomyces stramineus</name>
    <dbReference type="NCBI Taxonomy" id="173861"/>
    <lineage>
        <taxon>Bacteria</taxon>
        <taxon>Bacillati</taxon>
        <taxon>Actinomycetota</taxon>
        <taxon>Actinomycetes</taxon>
        <taxon>Kitasatosporales</taxon>
        <taxon>Streptomycetaceae</taxon>
        <taxon>Streptomyces</taxon>
    </lineage>
</organism>
<evidence type="ECO:0000256" key="4">
    <source>
        <dbReference type="ARBA" id="ARBA00022692"/>
    </source>
</evidence>
<dbReference type="RefSeq" id="WP_344091555.1">
    <property type="nucleotide sequence ID" value="NZ_BAAAHB010000036.1"/>
</dbReference>
<dbReference type="Pfam" id="PF01694">
    <property type="entry name" value="Rhomboid"/>
    <property type="match status" value="1"/>
</dbReference>
<dbReference type="SUPFAM" id="SSF144091">
    <property type="entry name" value="Rhomboid-like"/>
    <property type="match status" value="1"/>
</dbReference>
<keyword evidence="6 8" id="KW-0472">Membrane</keyword>
<feature type="domain" description="Peptidase S54 rhomboid" evidence="9">
    <location>
        <begin position="71"/>
        <end position="216"/>
    </location>
</feature>
<keyword evidence="5 8" id="KW-1133">Transmembrane helix</keyword>
<evidence type="ECO:0000313" key="10">
    <source>
        <dbReference type="EMBL" id="GAA0470009.1"/>
    </source>
</evidence>
<feature type="transmembrane region" description="Helical" evidence="8">
    <location>
        <begin position="130"/>
        <end position="151"/>
    </location>
</feature>
<evidence type="ECO:0000256" key="5">
    <source>
        <dbReference type="ARBA" id="ARBA00022989"/>
    </source>
</evidence>
<keyword evidence="2" id="KW-1003">Cell membrane</keyword>
<feature type="compositionally biased region" description="Pro residues" evidence="7">
    <location>
        <begin position="236"/>
        <end position="248"/>
    </location>
</feature>
<sequence length="248" mass="26425">MTGKAVRQGPLVTYVLIGVCCGVFLLGPASGFTSSYGAGTELLAAQTGYFERWGVVPGELWSGAADELPTPFTALFVHGNWLHLLGNMLFLHVFGAMAEERMGRTAFALFYLAAGALALLGYAVAHTHSAQTLVGASGAISGVLGAFLYLFPRARVTSLFPFLFFLPLRFPAWAVLLFWFVLQWLAARTAGDRPGVAYLAHVVGFTLGFLYAWVRYGRAAKVKGAAPSGDGLPRTPGGPPPTPDRSQP</sequence>
<dbReference type="GO" id="GO:0008233">
    <property type="term" value="F:peptidase activity"/>
    <property type="evidence" value="ECO:0007669"/>
    <property type="project" value="UniProtKB-KW"/>
</dbReference>
<keyword evidence="4 8" id="KW-0812">Transmembrane</keyword>
<evidence type="ECO:0000256" key="7">
    <source>
        <dbReference type="SAM" id="MobiDB-lite"/>
    </source>
</evidence>
<dbReference type="PANTHER" id="PTHR43066:SF26">
    <property type="entry name" value="RHOMBOID PROTEASE GLPG"/>
    <property type="match status" value="1"/>
</dbReference>
<accession>A0ABN1A879</accession>
<evidence type="ECO:0000256" key="6">
    <source>
        <dbReference type="ARBA" id="ARBA00023136"/>
    </source>
</evidence>
<feature type="region of interest" description="Disordered" evidence="7">
    <location>
        <begin position="223"/>
        <end position="248"/>
    </location>
</feature>
<evidence type="ECO:0000256" key="2">
    <source>
        <dbReference type="ARBA" id="ARBA00022475"/>
    </source>
</evidence>
<dbReference type="Gene3D" id="1.20.1540.10">
    <property type="entry name" value="Rhomboid-like"/>
    <property type="match status" value="1"/>
</dbReference>
<dbReference type="GO" id="GO:0006508">
    <property type="term" value="P:proteolysis"/>
    <property type="evidence" value="ECO:0007669"/>
    <property type="project" value="UniProtKB-KW"/>
</dbReference>
<dbReference type="InterPro" id="IPR035952">
    <property type="entry name" value="Rhomboid-like_sf"/>
</dbReference>
<dbReference type="EMBL" id="BAAAHB010000036">
    <property type="protein sequence ID" value="GAA0470009.1"/>
    <property type="molecule type" value="Genomic_DNA"/>
</dbReference>
<feature type="transmembrane region" description="Helical" evidence="8">
    <location>
        <begin position="12"/>
        <end position="32"/>
    </location>
</feature>
<evidence type="ECO:0000256" key="1">
    <source>
        <dbReference type="ARBA" id="ARBA00004141"/>
    </source>
</evidence>
<evidence type="ECO:0000259" key="9">
    <source>
        <dbReference type="Pfam" id="PF01694"/>
    </source>
</evidence>
<feature type="transmembrane region" description="Helical" evidence="8">
    <location>
        <begin position="196"/>
        <end position="214"/>
    </location>
</feature>
<dbReference type="PANTHER" id="PTHR43066">
    <property type="entry name" value="RHOMBOID-RELATED PROTEIN"/>
    <property type="match status" value="1"/>
</dbReference>
<name>A0ABN1A879_9ACTN</name>
<evidence type="ECO:0000256" key="3">
    <source>
        <dbReference type="ARBA" id="ARBA00022519"/>
    </source>
</evidence>
<dbReference type="InterPro" id="IPR022764">
    <property type="entry name" value="Peptidase_S54_rhomboid_dom"/>
</dbReference>
<comment type="subcellular location">
    <subcellularLocation>
        <location evidence="1">Membrane</location>
        <topology evidence="1">Multi-pass membrane protein</topology>
    </subcellularLocation>
</comment>
<feature type="transmembrane region" description="Helical" evidence="8">
    <location>
        <begin position="163"/>
        <end position="184"/>
    </location>
</feature>
<feature type="transmembrane region" description="Helical" evidence="8">
    <location>
        <begin position="105"/>
        <end position="124"/>
    </location>
</feature>
<proteinExistence type="predicted"/>
<keyword evidence="11" id="KW-1185">Reference proteome</keyword>
<evidence type="ECO:0000256" key="8">
    <source>
        <dbReference type="SAM" id="Phobius"/>
    </source>
</evidence>
<evidence type="ECO:0000313" key="11">
    <source>
        <dbReference type="Proteomes" id="UP001499895"/>
    </source>
</evidence>
<protein>
    <submittedName>
        <fullName evidence="10">Rhomboid family intramembrane serine protease</fullName>
    </submittedName>
</protein>
<reference evidence="10 11" key="1">
    <citation type="journal article" date="2019" name="Int. J. Syst. Evol. Microbiol.">
        <title>The Global Catalogue of Microorganisms (GCM) 10K type strain sequencing project: providing services to taxonomists for standard genome sequencing and annotation.</title>
        <authorList>
            <consortium name="The Broad Institute Genomics Platform"/>
            <consortium name="The Broad Institute Genome Sequencing Center for Infectious Disease"/>
            <person name="Wu L."/>
            <person name="Ma J."/>
        </authorList>
    </citation>
    <scope>NUCLEOTIDE SEQUENCE [LARGE SCALE GENOMIC DNA]</scope>
    <source>
        <strain evidence="10 11">JCM 10649</strain>
    </source>
</reference>
<keyword evidence="3" id="KW-0997">Cell inner membrane</keyword>